<keyword evidence="4" id="KW-1185">Reference proteome</keyword>
<organism evidence="3 4">
    <name type="scientific">Agrococcus casei LMG 22410</name>
    <dbReference type="NCBI Taxonomy" id="1255656"/>
    <lineage>
        <taxon>Bacteria</taxon>
        <taxon>Bacillati</taxon>
        <taxon>Actinomycetota</taxon>
        <taxon>Actinomycetes</taxon>
        <taxon>Micrococcales</taxon>
        <taxon>Microbacteriaceae</taxon>
        <taxon>Agrococcus</taxon>
    </lineage>
</organism>
<evidence type="ECO:0000313" key="3">
    <source>
        <dbReference type="EMBL" id="SJM47486.1"/>
    </source>
</evidence>
<keyword evidence="1" id="KW-0812">Transmembrane</keyword>
<keyword evidence="1" id="KW-1133">Transmembrane helix</keyword>
<dbReference type="CDD" id="cd11614">
    <property type="entry name" value="SAF_CpaB_FlgA_like"/>
    <property type="match status" value="1"/>
</dbReference>
<dbReference type="Pfam" id="PF08666">
    <property type="entry name" value="SAF"/>
    <property type="match status" value="1"/>
</dbReference>
<dbReference type="AlphaFoldDB" id="A0A1R4EV78"/>
<dbReference type="Gene3D" id="3.90.1210.10">
    <property type="entry name" value="Antifreeze-like/N-acetylneuraminic acid synthase C-terminal domain"/>
    <property type="match status" value="1"/>
</dbReference>
<dbReference type="RefSeq" id="WP_086990366.1">
    <property type="nucleotide sequence ID" value="NZ_FUHU01000004.1"/>
</dbReference>
<name>A0A1R4EV78_9MICO</name>
<evidence type="ECO:0000259" key="2">
    <source>
        <dbReference type="SMART" id="SM00858"/>
    </source>
</evidence>
<protein>
    <recommendedName>
        <fullName evidence="2">SAF domain-containing protein</fullName>
    </recommendedName>
</protein>
<reference evidence="3 4" key="1">
    <citation type="submission" date="2017-02" db="EMBL/GenBank/DDBJ databases">
        <authorList>
            <person name="Peterson S.W."/>
        </authorList>
    </citation>
    <scope>NUCLEOTIDE SEQUENCE [LARGE SCALE GENOMIC DNA]</scope>
    <source>
        <strain evidence="3 4">LMG 22410</strain>
    </source>
</reference>
<dbReference type="SMART" id="SM00858">
    <property type="entry name" value="SAF"/>
    <property type="match status" value="1"/>
</dbReference>
<sequence>MKTKRWIDPRLIIGAALVVVSIIGVAFVVTSANRTVEVWVVSEPVAAGEVLAADDVALARVQLEQRSELYHVQDDSPVGLVVTQSLAAGELIPRSGVVDEAIAASSRIVVPVDAKAAVDLGRGDVVDIWAAAPSEERTSGFVEPRILVDDAVVVAVHAPDGLLSAASVVQVELLIPDTETSRALDAISNKHAIHLVPDTVSEG</sequence>
<feature type="transmembrane region" description="Helical" evidence="1">
    <location>
        <begin position="12"/>
        <end position="32"/>
    </location>
</feature>
<dbReference type="InterPro" id="IPR013974">
    <property type="entry name" value="SAF"/>
</dbReference>
<keyword evidence="1" id="KW-0472">Membrane</keyword>
<dbReference type="Proteomes" id="UP000195787">
    <property type="component" value="Unassembled WGS sequence"/>
</dbReference>
<dbReference type="OrthoDB" id="5083100at2"/>
<dbReference type="GeneID" id="303171792"/>
<evidence type="ECO:0000256" key="1">
    <source>
        <dbReference type="SAM" id="Phobius"/>
    </source>
</evidence>
<accession>A0A1R4EV78</accession>
<proteinExistence type="predicted"/>
<feature type="domain" description="SAF" evidence="2">
    <location>
        <begin position="36"/>
        <end position="98"/>
    </location>
</feature>
<dbReference type="EMBL" id="FUHU01000004">
    <property type="protein sequence ID" value="SJM47486.1"/>
    <property type="molecule type" value="Genomic_DNA"/>
</dbReference>
<evidence type="ECO:0000313" key="4">
    <source>
        <dbReference type="Proteomes" id="UP000195787"/>
    </source>
</evidence>
<gene>
    <name evidence="3" type="ORF">CZ674_01060</name>
</gene>